<name>A0A6B0SRW6_9EURY</name>
<sequence>MFDDEVAARIRDDRERDGSLLPDYGRYCFADVPATLGGVLGVDLPGDPLPDDVVADVPSLAGTSPEDDTDYDRVCHVLVDGFGFEQWRREVAAGRAPDWVADLAETARVTPLTSVYPSETAAAITTVHTGLTPAEHGVIGWDMYLPEVDRVIQTLPFTSKSGEPADEAYGVDAADLFAGGSIYEPMSAAGVDSVTVQPMKAATGAYSAHALAGADSRGYEDLDGFRTLLTEALSESDPGTYCYAYLSDVDGAAHEAGTESDHYRETLQAVSDAVSTALADVPDDVADSTLFVLTADHGHVDTDPETNVDIWEHEFLTERMRRYETGAPAGYPLTGGSEGGDGADDAGSDERTAGGVPLPPVGGARNVHLHLRPGTTEEVVDYLDRTFEGRAFTREEALDQGLFGDRGASDRFRRRCGDVVFVHRRKAVWRGDEPGKLGYVGWHGGLTPEEMVTPFAVAPLSDVI</sequence>
<dbReference type="InterPro" id="IPR002591">
    <property type="entry name" value="Phosphodiest/P_Trfase"/>
</dbReference>
<dbReference type="InterPro" id="IPR017850">
    <property type="entry name" value="Alkaline_phosphatase_core_sf"/>
</dbReference>
<accession>A0A6B0SRW6</accession>
<gene>
    <name evidence="2" type="ORF">GRX01_10055</name>
</gene>
<dbReference type="PANTHER" id="PTHR10151:SF120">
    <property type="entry name" value="BIS(5'-ADENOSYL)-TRIPHOSPHATASE"/>
    <property type="match status" value="1"/>
</dbReference>
<dbReference type="Gene3D" id="3.40.720.10">
    <property type="entry name" value="Alkaline Phosphatase, subunit A"/>
    <property type="match status" value="1"/>
</dbReference>
<dbReference type="SUPFAM" id="SSF53649">
    <property type="entry name" value="Alkaline phosphatase-like"/>
    <property type="match status" value="1"/>
</dbReference>
<dbReference type="Proteomes" id="UP000437065">
    <property type="component" value="Unassembled WGS sequence"/>
</dbReference>
<dbReference type="RefSeq" id="WP_159666626.1">
    <property type="nucleotide sequence ID" value="NZ_WUUS01000006.1"/>
</dbReference>
<comment type="caution">
    <text evidence="2">The sequence shown here is derived from an EMBL/GenBank/DDBJ whole genome shotgun (WGS) entry which is preliminary data.</text>
</comment>
<dbReference type="AlphaFoldDB" id="A0A6B0SRW6"/>
<dbReference type="Pfam" id="PF01663">
    <property type="entry name" value="Phosphodiest"/>
    <property type="match status" value="1"/>
</dbReference>
<evidence type="ECO:0000313" key="2">
    <source>
        <dbReference type="EMBL" id="MXR41678.1"/>
    </source>
</evidence>
<reference evidence="2 3" key="1">
    <citation type="submission" date="2019-12" db="EMBL/GenBank/DDBJ databases">
        <title>Isolation and characterization of three novel carbon monoxide-oxidizing members of Halobacteria from salione crusts and soils.</title>
        <authorList>
            <person name="Myers M.R."/>
            <person name="King G.M."/>
        </authorList>
    </citation>
    <scope>NUCLEOTIDE SEQUENCE [LARGE SCALE GENOMIC DNA]</scope>
    <source>
        <strain evidence="2 3">WSA2</strain>
    </source>
</reference>
<evidence type="ECO:0000313" key="3">
    <source>
        <dbReference type="Proteomes" id="UP000437065"/>
    </source>
</evidence>
<dbReference type="OrthoDB" id="33550at2157"/>
<dbReference type="PANTHER" id="PTHR10151">
    <property type="entry name" value="ECTONUCLEOTIDE PYROPHOSPHATASE/PHOSPHODIESTERASE"/>
    <property type="match status" value="1"/>
</dbReference>
<protein>
    <submittedName>
        <fullName evidence="2">Alkaline phosphatase family protein</fullName>
    </submittedName>
</protein>
<dbReference type="EMBL" id="WUUS01000006">
    <property type="protein sequence ID" value="MXR41678.1"/>
    <property type="molecule type" value="Genomic_DNA"/>
</dbReference>
<proteinExistence type="predicted"/>
<organism evidence="2 3">
    <name type="scientific">Halobaculum saliterrae</name>
    <dbReference type="NCBI Taxonomy" id="2073113"/>
    <lineage>
        <taxon>Archaea</taxon>
        <taxon>Methanobacteriati</taxon>
        <taxon>Methanobacteriota</taxon>
        <taxon>Stenosarchaea group</taxon>
        <taxon>Halobacteria</taxon>
        <taxon>Halobacteriales</taxon>
        <taxon>Haloferacaceae</taxon>
        <taxon>Halobaculum</taxon>
    </lineage>
</organism>
<evidence type="ECO:0000256" key="1">
    <source>
        <dbReference type="SAM" id="MobiDB-lite"/>
    </source>
</evidence>
<dbReference type="GO" id="GO:0016787">
    <property type="term" value="F:hydrolase activity"/>
    <property type="evidence" value="ECO:0007669"/>
    <property type="project" value="UniProtKB-ARBA"/>
</dbReference>
<keyword evidence="3" id="KW-1185">Reference proteome</keyword>
<feature type="region of interest" description="Disordered" evidence="1">
    <location>
        <begin position="326"/>
        <end position="368"/>
    </location>
</feature>